<protein>
    <recommendedName>
        <fullName evidence="8">BSD domain-containing protein</fullName>
    </recommendedName>
</protein>
<dbReference type="Pfam" id="PF08567">
    <property type="entry name" value="PH_TFIIH"/>
    <property type="match status" value="1"/>
</dbReference>
<dbReference type="InterPro" id="IPR005607">
    <property type="entry name" value="BSD_dom"/>
</dbReference>
<evidence type="ECO:0000259" key="8">
    <source>
        <dbReference type="PROSITE" id="PS50858"/>
    </source>
</evidence>
<keyword evidence="5" id="KW-0804">Transcription</keyword>
<comment type="similarity">
    <text evidence="2">Belongs to the TFB1 family.</text>
</comment>
<evidence type="ECO:0000256" key="1">
    <source>
        <dbReference type="ARBA" id="ARBA00004123"/>
    </source>
</evidence>
<evidence type="ECO:0000256" key="6">
    <source>
        <dbReference type="ARBA" id="ARBA00023242"/>
    </source>
</evidence>
<evidence type="ECO:0000313" key="10">
    <source>
        <dbReference type="Proteomes" id="UP001230188"/>
    </source>
</evidence>
<dbReference type="EMBL" id="JAQMWT010000040">
    <property type="protein sequence ID" value="KAJ8612858.1"/>
    <property type="molecule type" value="Genomic_DNA"/>
</dbReference>
<dbReference type="InterPro" id="IPR035925">
    <property type="entry name" value="BSD_dom_sf"/>
</dbReference>
<comment type="caution">
    <text evidence="9">The sequence shown here is derived from an EMBL/GenBank/DDBJ whole genome shotgun (WGS) entry which is preliminary data.</text>
</comment>
<dbReference type="Gene3D" id="1.10.3970.10">
    <property type="entry name" value="BSD domain"/>
    <property type="match status" value="1"/>
</dbReference>
<evidence type="ECO:0000256" key="7">
    <source>
        <dbReference type="SAM" id="MobiDB-lite"/>
    </source>
</evidence>
<evidence type="ECO:0000313" key="9">
    <source>
        <dbReference type="EMBL" id="KAJ8612858.1"/>
    </source>
</evidence>
<dbReference type="Pfam" id="PF03909">
    <property type="entry name" value="BSD"/>
    <property type="match status" value="1"/>
</dbReference>
<accession>A0AAD7XRB3</accession>
<organism evidence="9 10">
    <name type="scientific">Chrysophaeum taylorii</name>
    <dbReference type="NCBI Taxonomy" id="2483200"/>
    <lineage>
        <taxon>Eukaryota</taxon>
        <taxon>Sar</taxon>
        <taxon>Stramenopiles</taxon>
        <taxon>Ochrophyta</taxon>
        <taxon>Pelagophyceae</taxon>
        <taxon>Pelagomonadales</taxon>
        <taxon>Pelagomonadaceae</taxon>
        <taxon>Chrysophaeum</taxon>
    </lineage>
</organism>
<dbReference type="GO" id="GO:0000439">
    <property type="term" value="C:transcription factor TFIIH core complex"/>
    <property type="evidence" value="ECO:0007669"/>
    <property type="project" value="InterPro"/>
</dbReference>
<dbReference type="SMART" id="SM00751">
    <property type="entry name" value="BSD"/>
    <property type="match status" value="1"/>
</dbReference>
<feature type="region of interest" description="Disordered" evidence="7">
    <location>
        <begin position="116"/>
        <end position="138"/>
    </location>
</feature>
<dbReference type="InterPro" id="IPR013876">
    <property type="entry name" value="TFIIH_BTF_p62_N"/>
</dbReference>
<dbReference type="SUPFAM" id="SSF50729">
    <property type="entry name" value="PH domain-like"/>
    <property type="match status" value="1"/>
</dbReference>
<feature type="region of interest" description="Disordered" evidence="7">
    <location>
        <begin position="296"/>
        <end position="326"/>
    </location>
</feature>
<dbReference type="InterPro" id="IPR027079">
    <property type="entry name" value="Tfb1/GTF2H1"/>
</dbReference>
<sequence>MAAGDDLLYRFRAAYQKQDGTVEITARGVTWKSGENGVEVPFTSLEKHEVSPKDHPKAMLKLSRVSGKPIILTVREATPERAYAVLSAAKVTISTVQKKRKRSSASSSFSSAAAFQKKKKLSEEEEEEEEGAVVPEAASSRIAESRRALLQADERLSVAYREVVGGELATEEQFWAAHATDAPATTTARLVSNELLDGEPEAEEKTVRYTLNTEKIEYIFEMYPAVERAYAANVPKAMSPKEFWVRYFQSRYYLRDKGAAVAASRAGELQEGGDDIFAGFERPEDRPSRVRVSRALDLTKTAGDRDVTEAPDEPPETSTGALPGALDPRPDLVVAKFNRHASIVLSKVDTPATDAELVETADMDELRLRSARPVHTLALQKAPTFAQIPTHAAATKKSSAGSSTLLWSPRDVDPAAALDKAKNAAATAVRVLRDKSRPPGTDAPPDEPFRSEAEAKCALVLELLHLDHNLAKSPATSRANLHARLAQLKGDIDQTRHDLLAQSTKVSVERAAMLQPLAAQISYALRAGGP</sequence>
<comment type="subcellular location">
    <subcellularLocation>
        <location evidence="1">Nucleus</location>
    </subcellularLocation>
</comment>
<dbReference type="AlphaFoldDB" id="A0AAD7XRB3"/>
<keyword evidence="3" id="KW-0677">Repeat</keyword>
<dbReference type="PROSITE" id="PS50858">
    <property type="entry name" value="BSD"/>
    <property type="match status" value="1"/>
</dbReference>
<dbReference type="Proteomes" id="UP001230188">
    <property type="component" value="Unassembled WGS sequence"/>
</dbReference>
<proteinExistence type="inferred from homology"/>
<keyword evidence="6" id="KW-0539">Nucleus</keyword>
<dbReference type="GO" id="GO:0006351">
    <property type="term" value="P:DNA-templated transcription"/>
    <property type="evidence" value="ECO:0007669"/>
    <property type="project" value="InterPro"/>
</dbReference>
<keyword evidence="10" id="KW-1185">Reference proteome</keyword>
<reference evidence="9" key="1">
    <citation type="submission" date="2023-01" db="EMBL/GenBank/DDBJ databases">
        <title>Metagenome sequencing of chrysophaentin producing Chrysophaeum taylorii.</title>
        <authorList>
            <person name="Davison J."/>
            <person name="Bewley C."/>
        </authorList>
    </citation>
    <scope>NUCLEOTIDE SEQUENCE</scope>
    <source>
        <strain evidence="9">NIES-1699</strain>
    </source>
</reference>
<evidence type="ECO:0000256" key="3">
    <source>
        <dbReference type="ARBA" id="ARBA00022737"/>
    </source>
</evidence>
<keyword evidence="4" id="KW-0805">Transcription regulation</keyword>
<evidence type="ECO:0000256" key="5">
    <source>
        <dbReference type="ARBA" id="ARBA00023163"/>
    </source>
</evidence>
<evidence type="ECO:0000256" key="2">
    <source>
        <dbReference type="ARBA" id="ARBA00009448"/>
    </source>
</evidence>
<evidence type="ECO:0000256" key="4">
    <source>
        <dbReference type="ARBA" id="ARBA00023015"/>
    </source>
</evidence>
<dbReference type="SUPFAM" id="SSF140383">
    <property type="entry name" value="BSD domain-like"/>
    <property type="match status" value="1"/>
</dbReference>
<dbReference type="PANTHER" id="PTHR12856">
    <property type="entry name" value="TRANSCRIPTION INITIATION FACTOR IIH-RELATED"/>
    <property type="match status" value="1"/>
</dbReference>
<dbReference type="GO" id="GO:0006289">
    <property type="term" value="P:nucleotide-excision repair"/>
    <property type="evidence" value="ECO:0007669"/>
    <property type="project" value="InterPro"/>
</dbReference>
<feature type="domain" description="BSD" evidence="8">
    <location>
        <begin position="203"/>
        <end position="255"/>
    </location>
</feature>
<gene>
    <name evidence="9" type="ORF">CTAYLR_002031</name>
</gene>
<name>A0AAD7XRB3_9STRA</name>